<dbReference type="HOGENOM" id="CLU_2963930_0_0_1"/>
<dbReference type="EMBL" id="KI395307">
    <property type="protein sequence ID" value="ERM98675.1"/>
    <property type="molecule type" value="Genomic_DNA"/>
</dbReference>
<evidence type="ECO:0000313" key="1">
    <source>
        <dbReference type="EMBL" id="ERM98675.1"/>
    </source>
</evidence>
<organism evidence="1 2">
    <name type="scientific">Amborella trichopoda</name>
    <dbReference type="NCBI Taxonomy" id="13333"/>
    <lineage>
        <taxon>Eukaryota</taxon>
        <taxon>Viridiplantae</taxon>
        <taxon>Streptophyta</taxon>
        <taxon>Embryophyta</taxon>
        <taxon>Tracheophyta</taxon>
        <taxon>Spermatophyta</taxon>
        <taxon>Magnoliopsida</taxon>
        <taxon>Amborellales</taxon>
        <taxon>Amborellaceae</taxon>
        <taxon>Amborella</taxon>
    </lineage>
</organism>
<evidence type="ECO:0000313" key="2">
    <source>
        <dbReference type="Proteomes" id="UP000017836"/>
    </source>
</evidence>
<dbReference type="Proteomes" id="UP000017836">
    <property type="component" value="Unassembled WGS sequence"/>
</dbReference>
<proteinExistence type="predicted"/>
<name>W1NTZ3_AMBTC</name>
<accession>W1NTZ3</accession>
<protein>
    <submittedName>
        <fullName evidence="1">Uncharacterized protein</fullName>
    </submittedName>
</protein>
<sequence length="59" mass="6607">MLWTYSIAGYGGLLRDPYSSILWTYSIAGYGSLLRDPCGSILWTYSSTLHQCDPNKAEL</sequence>
<gene>
    <name evidence="1" type="ORF">AMTR_s00109p00124930</name>
</gene>
<keyword evidence="2" id="KW-1185">Reference proteome</keyword>
<dbReference type="AlphaFoldDB" id="W1NTZ3"/>
<dbReference type="Gramene" id="ERM98675">
    <property type="protein sequence ID" value="ERM98675"/>
    <property type="gene ID" value="AMTR_s00109p00124930"/>
</dbReference>
<reference evidence="1" key="1">
    <citation type="submission" date="2013-08" db="EMBL/GenBank/DDBJ databases">
        <authorList>
            <person name="Albert V.A."/>
            <person name="Barbazuk W.B."/>
            <person name="Chamala S."/>
            <person name="Chanderbali A.S."/>
            <person name="dePamphilis C.W."/>
            <person name="Der J.P."/>
            <person name="Estill J.C."/>
            <person name="Leebens-Mack J."/>
            <person name="Ma H."/>
            <person name="Palmer J.D."/>
            <person name="Rounsley S."/>
            <person name="Sankoff D."/>
            <person name="Schuster S.C."/>
            <person name="Soltis D.E."/>
            <person name="Soltis P.S."/>
            <person name="Wessler S.R."/>
            <person name="Wing R.A."/>
        </authorList>
    </citation>
    <scope>NUCLEOTIDE SEQUENCE</scope>
    <source>
        <tissue evidence="1">Leaf</tissue>
    </source>
</reference>